<keyword evidence="2" id="KW-1185">Reference proteome</keyword>
<dbReference type="PANTHER" id="PTHR31793:SF39">
    <property type="entry name" value="THIOESTERASE_THIOL ESTER DEHYDRASE-ISOMERASE"/>
    <property type="match status" value="1"/>
</dbReference>
<dbReference type="CDD" id="cd00586">
    <property type="entry name" value="4HBT"/>
    <property type="match status" value="1"/>
</dbReference>
<name>A0A443HN85_BYSSP</name>
<proteinExistence type="predicted"/>
<dbReference type="RefSeq" id="XP_028482914.1">
    <property type="nucleotide sequence ID" value="XM_028633074.1"/>
</dbReference>
<dbReference type="Gene3D" id="3.10.129.10">
    <property type="entry name" value="Hotdog Thioesterase"/>
    <property type="match status" value="1"/>
</dbReference>
<dbReference type="Proteomes" id="UP000283841">
    <property type="component" value="Unassembled WGS sequence"/>
</dbReference>
<gene>
    <name evidence="1" type="ORF">C8Q69DRAFT_509218</name>
</gene>
<comment type="caution">
    <text evidence="1">The sequence shown here is derived from an EMBL/GenBank/DDBJ whole genome shotgun (WGS) entry which is preliminary data.</text>
</comment>
<sequence length="309" mass="35391">MVAGRIVQRKFLGPAGQSVAFLQPVIQIQCRSLSTFPARQDARSSTTSPSAKPHPIDPRWLTLTKRRLGRCMMFGLKPHQIDEAGKILQEIARDWRGLIAGSEGFLTEEKRTALSRHNVVWGEMDTMLTVLKGHVNNVTYVRYAESARVNFMRNFALHIDPEHHKEWMGSVNNTGIGLIIRSIKVDYKFPMKWPDKITVYQKLVRDPSSLPPDHAAFELHVMILSEAKQRPAARVHEENVTYDYKANRKTSSLPPFMMEQFKQMWALQEEAKRTWQQRILDIEGRVRALELDSWDKADAVEDMGSAAGR</sequence>
<dbReference type="GO" id="GO:0047617">
    <property type="term" value="F:fatty acyl-CoA hydrolase activity"/>
    <property type="evidence" value="ECO:0007669"/>
    <property type="project" value="TreeGrafter"/>
</dbReference>
<dbReference type="EMBL" id="RCNU01000010">
    <property type="protein sequence ID" value="RWQ93269.1"/>
    <property type="molecule type" value="Genomic_DNA"/>
</dbReference>
<reference evidence="1 2" key="1">
    <citation type="journal article" date="2018" name="Front. Microbiol.">
        <title>Genomic and genetic insights into a cosmopolitan fungus, Paecilomyces variotii (Eurotiales).</title>
        <authorList>
            <person name="Urquhart A.S."/>
            <person name="Mondo S.J."/>
            <person name="Makela M.R."/>
            <person name="Hane J.K."/>
            <person name="Wiebenga A."/>
            <person name="He G."/>
            <person name="Mihaltcheva S."/>
            <person name="Pangilinan J."/>
            <person name="Lipzen A."/>
            <person name="Barry K."/>
            <person name="de Vries R.P."/>
            <person name="Grigoriev I.V."/>
            <person name="Idnurm A."/>
        </authorList>
    </citation>
    <scope>NUCLEOTIDE SEQUENCE [LARGE SCALE GENOMIC DNA]</scope>
    <source>
        <strain evidence="1 2">CBS 101075</strain>
    </source>
</reference>
<dbReference type="InterPro" id="IPR050563">
    <property type="entry name" value="4-hydroxybenzoyl-CoA_TE"/>
</dbReference>
<dbReference type="AlphaFoldDB" id="A0A443HN85"/>
<dbReference type="Pfam" id="PF13279">
    <property type="entry name" value="4HBT_2"/>
    <property type="match status" value="1"/>
</dbReference>
<protein>
    <submittedName>
        <fullName evidence="1">Thioesterase-like superfamily-domain-containing protein</fullName>
    </submittedName>
</protein>
<organism evidence="1 2">
    <name type="scientific">Byssochlamys spectabilis</name>
    <name type="common">Paecilomyces variotii</name>
    <dbReference type="NCBI Taxonomy" id="264951"/>
    <lineage>
        <taxon>Eukaryota</taxon>
        <taxon>Fungi</taxon>
        <taxon>Dikarya</taxon>
        <taxon>Ascomycota</taxon>
        <taxon>Pezizomycotina</taxon>
        <taxon>Eurotiomycetes</taxon>
        <taxon>Eurotiomycetidae</taxon>
        <taxon>Eurotiales</taxon>
        <taxon>Thermoascaceae</taxon>
        <taxon>Paecilomyces</taxon>
    </lineage>
</organism>
<evidence type="ECO:0000313" key="1">
    <source>
        <dbReference type="EMBL" id="RWQ93269.1"/>
    </source>
</evidence>
<accession>A0A443HN85</accession>
<dbReference type="PANTHER" id="PTHR31793">
    <property type="entry name" value="4-HYDROXYBENZOYL-COA THIOESTERASE FAMILY MEMBER"/>
    <property type="match status" value="1"/>
</dbReference>
<dbReference type="SUPFAM" id="SSF54637">
    <property type="entry name" value="Thioesterase/thiol ester dehydrase-isomerase"/>
    <property type="match status" value="1"/>
</dbReference>
<dbReference type="GeneID" id="39602351"/>
<evidence type="ECO:0000313" key="2">
    <source>
        <dbReference type="Proteomes" id="UP000283841"/>
    </source>
</evidence>
<dbReference type="InterPro" id="IPR029069">
    <property type="entry name" value="HotDog_dom_sf"/>
</dbReference>
<dbReference type="VEuPathDB" id="FungiDB:C8Q69DRAFT_509218"/>